<protein>
    <submittedName>
        <fullName evidence="1">Uncharacterized protein</fullName>
    </submittedName>
</protein>
<reference evidence="1" key="1">
    <citation type="journal article" date="2007" name="PLoS ONE">
        <title>The first genome sequence of an elite grapevine cultivar (Pinot noir Vitis vinifera L.): coping with a highly heterozygous genome.</title>
        <authorList>
            <person name="Velasco R."/>
            <person name="Zharkikh A."/>
            <person name="Troggio M."/>
            <person name="Cartwright D.A."/>
            <person name="Cestaro A."/>
            <person name="Pruss D."/>
            <person name="Pindo M."/>
            <person name="FitzGerald L.M."/>
            <person name="Vezzulli S."/>
            <person name="Reid J."/>
            <person name="Malacarne G."/>
            <person name="Iliev D."/>
            <person name="Coppola G."/>
            <person name="Wardell B."/>
            <person name="Micheletti D."/>
            <person name="Macalma T."/>
            <person name="Facci M."/>
            <person name="Mitchell J.T."/>
            <person name="Perazzolli M."/>
            <person name="Eldredge G."/>
            <person name="Gatto P."/>
            <person name="Oyzerski R."/>
            <person name="Moretto M."/>
            <person name="Gutin N."/>
            <person name="Stefanini M."/>
            <person name="Chen Y."/>
            <person name="Segala C."/>
            <person name="Davenport C."/>
            <person name="Dematte L."/>
            <person name="Mraz A."/>
            <person name="Battilana J."/>
            <person name="Stormo K."/>
            <person name="Costa F."/>
            <person name="Tao Q."/>
            <person name="Si-Ammour A."/>
            <person name="Harkins T."/>
            <person name="Lackey A."/>
            <person name="Perbost C."/>
            <person name="Taillon B."/>
            <person name="Stella A."/>
            <person name="Solovyev V."/>
            <person name="Fawcett J.A."/>
            <person name="Sterck L."/>
            <person name="Vandepoele K."/>
            <person name="Grando S.M."/>
            <person name="Toppo S."/>
            <person name="Moser C."/>
            <person name="Lanchbury J."/>
            <person name="Bogden R."/>
            <person name="Skolnick M."/>
            <person name="Sgaramella V."/>
            <person name="Bhatnagar S.K."/>
            <person name="Fontana P."/>
            <person name="Gutin A."/>
            <person name="Van de Peer Y."/>
            <person name="Salamini F."/>
            <person name="Viola R."/>
        </authorList>
    </citation>
    <scope>NUCLEOTIDE SEQUENCE</scope>
</reference>
<accession>A5CAE1</accession>
<dbReference type="EMBL" id="AM488045">
    <property type="protein sequence ID" value="CAN79861.1"/>
    <property type="molecule type" value="Genomic_DNA"/>
</dbReference>
<name>A5CAE1_VITVI</name>
<gene>
    <name evidence="1" type="ORF">VITISV_021997</name>
</gene>
<dbReference type="AlphaFoldDB" id="A5CAE1"/>
<organism evidence="1">
    <name type="scientific">Vitis vinifera</name>
    <name type="common">Grape</name>
    <dbReference type="NCBI Taxonomy" id="29760"/>
    <lineage>
        <taxon>Eukaryota</taxon>
        <taxon>Viridiplantae</taxon>
        <taxon>Streptophyta</taxon>
        <taxon>Embryophyta</taxon>
        <taxon>Tracheophyta</taxon>
        <taxon>Spermatophyta</taxon>
        <taxon>Magnoliopsida</taxon>
        <taxon>eudicotyledons</taxon>
        <taxon>Gunneridae</taxon>
        <taxon>Pentapetalae</taxon>
        <taxon>rosids</taxon>
        <taxon>Vitales</taxon>
        <taxon>Vitaceae</taxon>
        <taxon>Viteae</taxon>
        <taxon>Vitis</taxon>
    </lineage>
</organism>
<proteinExistence type="predicted"/>
<sequence>MVGRKREKKEKEGEIRGERIFREGRWLEGRFSSTIHLLRILHSRRLSLDGRGGRFNFPGQTCPDPPVTLIRRTSAANDSDSPDSLAHQTLTTRRIHFRPQSKSIIDKNHGATLQKENSIFQQLPKD</sequence>
<evidence type="ECO:0000313" key="1">
    <source>
        <dbReference type="EMBL" id="CAN79861.1"/>
    </source>
</evidence>